<feature type="region of interest" description="Disordered" evidence="7">
    <location>
        <begin position="1"/>
        <end position="41"/>
    </location>
</feature>
<dbReference type="PROSITE" id="PS00070">
    <property type="entry name" value="ALDEHYDE_DEHYDR_CYS"/>
    <property type="match status" value="1"/>
</dbReference>
<dbReference type="InterPro" id="IPR044086">
    <property type="entry name" value="LUC3-like"/>
</dbReference>
<feature type="domain" description="Aldehyde dehydrogenase" evidence="8">
    <location>
        <begin position="27"/>
        <end position="470"/>
    </location>
</feature>
<dbReference type="EC" id="1.2.1.3" evidence="3"/>
<feature type="compositionally biased region" description="Polar residues" evidence="7">
    <location>
        <begin position="1"/>
        <end position="19"/>
    </location>
</feature>
<evidence type="ECO:0000256" key="2">
    <source>
        <dbReference type="ARBA" id="ARBA00023002"/>
    </source>
</evidence>
<protein>
    <recommendedName>
        <fullName evidence="3">aldehyde dehydrogenase (NAD(+))</fullName>
        <ecNumber evidence="3">1.2.1.3</ecNumber>
    </recommendedName>
</protein>
<evidence type="ECO:0000259" key="8">
    <source>
        <dbReference type="Pfam" id="PF00171"/>
    </source>
</evidence>
<gene>
    <name evidence="9" type="ORF">LTR36_007238</name>
</gene>
<dbReference type="Gene3D" id="3.40.309.10">
    <property type="entry name" value="Aldehyde Dehydrogenase, Chain A, domain 2"/>
    <property type="match status" value="1"/>
</dbReference>
<dbReference type="CDD" id="cd07106">
    <property type="entry name" value="ALDH_AldA-AAD23400"/>
    <property type="match status" value="1"/>
</dbReference>
<dbReference type="AlphaFoldDB" id="A0AAV9J9S6"/>
<evidence type="ECO:0000313" key="10">
    <source>
        <dbReference type="Proteomes" id="UP001324427"/>
    </source>
</evidence>
<dbReference type="InterPro" id="IPR029510">
    <property type="entry name" value="Ald_DH_CS_GLU"/>
</dbReference>
<reference evidence="9 10" key="1">
    <citation type="submission" date="2021-11" db="EMBL/GenBank/DDBJ databases">
        <title>Black yeast isolated from Biological Soil Crust.</title>
        <authorList>
            <person name="Kurbessoian T."/>
        </authorList>
    </citation>
    <scope>NUCLEOTIDE SEQUENCE [LARGE SCALE GENOMIC DNA]</scope>
    <source>
        <strain evidence="9 10">CCFEE 5522</strain>
    </source>
</reference>
<evidence type="ECO:0000313" key="9">
    <source>
        <dbReference type="EMBL" id="KAK4541874.1"/>
    </source>
</evidence>
<keyword evidence="10" id="KW-1185">Reference proteome</keyword>
<name>A0AAV9J9S6_9PEZI</name>
<feature type="active site" evidence="5">
    <location>
        <position position="250"/>
    </location>
</feature>
<evidence type="ECO:0000256" key="6">
    <source>
        <dbReference type="RuleBase" id="RU003345"/>
    </source>
</evidence>
<dbReference type="Proteomes" id="UP001324427">
    <property type="component" value="Unassembled WGS sequence"/>
</dbReference>
<dbReference type="InterPro" id="IPR016162">
    <property type="entry name" value="Ald_DH_N"/>
</dbReference>
<evidence type="ECO:0000256" key="3">
    <source>
        <dbReference type="ARBA" id="ARBA00024226"/>
    </source>
</evidence>
<evidence type="ECO:0000256" key="1">
    <source>
        <dbReference type="ARBA" id="ARBA00009986"/>
    </source>
</evidence>
<evidence type="ECO:0000256" key="7">
    <source>
        <dbReference type="SAM" id="MobiDB-lite"/>
    </source>
</evidence>
<proteinExistence type="inferred from homology"/>
<comment type="catalytic activity">
    <reaction evidence="4">
        <text>an aldehyde + NAD(+) + H2O = a carboxylate + NADH + 2 H(+)</text>
        <dbReference type="Rhea" id="RHEA:16185"/>
        <dbReference type="ChEBI" id="CHEBI:15377"/>
        <dbReference type="ChEBI" id="CHEBI:15378"/>
        <dbReference type="ChEBI" id="CHEBI:17478"/>
        <dbReference type="ChEBI" id="CHEBI:29067"/>
        <dbReference type="ChEBI" id="CHEBI:57540"/>
        <dbReference type="ChEBI" id="CHEBI:57945"/>
        <dbReference type="EC" id="1.2.1.3"/>
    </reaction>
</comment>
<dbReference type="FunFam" id="3.40.605.10:FF:000007">
    <property type="entry name" value="NAD/NADP-dependent betaine aldehyde dehydrogenase"/>
    <property type="match status" value="1"/>
</dbReference>
<organism evidence="9 10">
    <name type="scientific">Oleoguttula mirabilis</name>
    <dbReference type="NCBI Taxonomy" id="1507867"/>
    <lineage>
        <taxon>Eukaryota</taxon>
        <taxon>Fungi</taxon>
        <taxon>Dikarya</taxon>
        <taxon>Ascomycota</taxon>
        <taxon>Pezizomycotina</taxon>
        <taxon>Dothideomycetes</taxon>
        <taxon>Dothideomycetidae</taxon>
        <taxon>Mycosphaerellales</taxon>
        <taxon>Teratosphaeriaceae</taxon>
        <taxon>Oleoguttula</taxon>
    </lineage>
</organism>
<dbReference type="SUPFAM" id="SSF53720">
    <property type="entry name" value="ALDH-like"/>
    <property type="match status" value="1"/>
</dbReference>
<dbReference type="EMBL" id="JAVFHQ010000047">
    <property type="protein sequence ID" value="KAK4541874.1"/>
    <property type="molecule type" value="Genomic_DNA"/>
</dbReference>
<sequence>MSPSKVSSISWDSFHNTVDGQPRGSKSKHQGVNPSTGEKLWEVPIGNQQDVDDAVEAGQKAFESWSQTPVEKRKEYIQKFCDHYLSYADEMTDLMCKETGKPRQFAEFEVKGVKGFFDHHTTLEIPEDRIEDDEKVLTTRYTPLGVVGAICPWNFPIILSLGKVVPALLTGNTIILKPSPYTPYTGLKIVELAQDIFPPGVVQAVGGDDKLGPMLTQHPGVAKISFTGSIATGKKVMAACASTLKRVTLELGGNDASIVLPDVDVKKTAPELVMGAFQNSGQVCVATKRIYIHEDIYDEMLKAMVEFTKTVKVGAPDSGALLGPIQNQMQYDKVKTFFEDTKNQGYKFAVGEPDQSTGKGFFIQPAIIDNPPNDSKIITEEPFGPIVPTQPWSDEEEVIKRANNSNAGLGACVWGKDVERAERIGKRLQAGSVFINSWEKPTPQAFFGGHKESGIGGEWGKDGLKAYCNAHVMHTYKSK</sequence>
<dbReference type="PANTHER" id="PTHR11699">
    <property type="entry name" value="ALDEHYDE DEHYDROGENASE-RELATED"/>
    <property type="match status" value="1"/>
</dbReference>
<dbReference type="FunFam" id="3.40.309.10:FF:000009">
    <property type="entry name" value="Aldehyde dehydrogenase A"/>
    <property type="match status" value="1"/>
</dbReference>
<dbReference type="GO" id="GO:0004029">
    <property type="term" value="F:aldehyde dehydrogenase (NAD+) activity"/>
    <property type="evidence" value="ECO:0007669"/>
    <property type="project" value="UniProtKB-EC"/>
</dbReference>
<evidence type="ECO:0000256" key="4">
    <source>
        <dbReference type="ARBA" id="ARBA00049194"/>
    </source>
</evidence>
<dbReference type="Gene3D" id="3.40.605.10">
    <property type="entry name" value="Aldehyde Dehydrogenase, Chain A, domain 1"/>
    <property type="match status" value="1"/>
</dbReference>
<dbReference type="InterPro" id="IPR016161">
    <property type="entry name" value="Ald_DH/histidinol_DH"/>
</dbReference>
<comment type="similarity">
    <text evidence="1 6">Belongs to the aldehyde dehydrogenase family.</text>
</comment>
<dbReference type="InterPro" id="IPR015590">
    <property type="entry name" value="Aldehyde_DH_dom"/>
</dbReference>
<dbReference type="InterPro" id="IPR016160">
    <property type="entry name" value="Ald_DH_CS_CYS"/>
</dbReference>
<dbReference type="PROSITE" id="PS00687">
    <property type="entry name" value="ALDEHYDE_DEHYDR_GLU"/>
    <property type="match status" value="1"/>
</dbReference>
<accession>A0AAV9J9S6</accession>
<dbReference type="InterPro" id="IPR016163">
    <property type="entry name" value="Ald_DH_C"/>
</dbReference>
<keyword evidence="2 6" id="KW-0560">Oxidoreductase</keyword>
<comment type="caution">
    <text evidence="9">The sequence shown here is derived from an EMBL/GenBank/DDBJ whole genome shotgun (WGS) entry which is preliminary data.</text>
</comment>
<evidence type="ECO:0000256" key="5">
    <source>
        <dbReference type="PROSITE-ProRule" id="PRU10007"/>
    </source>
</evidence>
<dbReference type="Pfam" id="PF00171">
    <property type="entry name" value="Aldedh"/>
    <property type="match status" value="1"/>
</dbReference>